<proteinExistence type="predicted"/>
<organism evidence="3 4">
    <name type="scientific">Penicillium vulpinum</name>
    <dbReference type="NCBI Taxonomy" id="29845"/>
    <lineage>
        <taxon>Eukaryota</taxon>
        <taxon>Fungi</taxon>
        <taxon>Dikarya</taxon>
        <taxon>Ascomycota</taxon>
        <taxon>Pezizomycotina</taxon>
        <taxon>Eurotiomycetes</taxon>
        <taxon>Eurotiomycetidae</taxon>
        <taxon>Eurotiales</taxon>
        <taxon>Aspergillaceae</taxon>
        <taxon>Penicillium</taxon>
    </lineage>
</organism>
<name>A0A1V6RKX5_9EURO</name>
<dbReference type="SMART" id="SM00939">
    <property type="entry name" value="PepX_C"/>
    <property type="match status" value="1"/>
</dbReference>
<keyword evidence="1" id="KW-0378">Hydrolase</keyword>
<dbReference type="EMBL" id="MDYP01000040">
    <property type="protein sequence ID" value="OQE02200.1"/>
    <property type="molecule type" value="Genomic_DNA"/>
</dbReference>
<dbReference type="Proteomes" id="UP000191518">
    <property type="component" value="Unassembled WGS sequence"/>
</dbReference>
<dbReference type="NCBIfam" id="TIGR00976">
    <property type="entry name" value="CocE_NonD"/>
    <property type="match status" value="1"/>
</dbReference>
<dbReference type="Gene3D" id="3.40.50.1820">
    <property type="entry name" value="alpha/beta hydrolase"/>
    <property type="match status" value="1"/>
</dbReference>
<dbReference type="Pfam" id="PF08530">
    <property type="entry name" value="PepX_C"/>
    <property type="match status" value="1"/>
</dbReference>
<dbReference type="GO" id="GO:0072330">
    <property type="term" value="P:monocarboxylic acid biosynthetic process"/>
    <property type="evidence" value="ECO:0007669"/>
    <property type="project" value="UniProtKB-ARBA"/>
</dbReference>
<protein>
    <recommendedName>
        <fullName evidence="2">Xaa-Pro dipeptidyl-peptidase C-terminal domain-containing protein</fullName>
    </recommendedName>
</protein>
<evidence type="ECO:0000313" key="3">
    <source>
        <dbReference type="EMBL" id="OQE02200.1"/>
    </source>
</evidence>
<keyword evidence="4" id="KW-1185">Reference proteome</keyword>
<evidence type="ECO:0000256" key="1">
    <source>
        <dbReference type="ARBA" id="ARBA00022801"/>
    </source>
</evidence>
<dbReference type="SUPFAM" id="SSF53474">
    <property type="entry name" value="alpha/beta-Hydrolases"/>
    <property type="match status" value="1"/>
</dbReference>
<dbReference type="Pfam" id="PF02129">
    <property type="entry name" value="Peptidase_S15"/>
    <property type="match status" value="1"/>
</dbReference>
<dbReference type="InterPro" id="IPR000383">
    <property type="entry name" value="Xaa-Pro-like_dom"/>
</dbReference>
<dbReference type="SUPFAM" id="SSF49785">
    <property type="entry name" value="Galactose-binding domain-like"/>
    <property type="match status" value="1"/>
</dbReference>
<sequence length="719" mass="80608">MASPVLGRFIDVQGLAYRSGSFEGVTNARGDFQYYEGDDVSFKIGNVLLGTTRGKRMITVLDLVSSDASIDDPSLLNRARLLFSLTNGQGFEKPIVIDDQVERIVSKYASSMNLDDHNTSALDIVLSQVGDALKIAPKSIPHVRNHLRRAKSGFKVLRDLRIPVRDGSFVLGDVYLPLGDEVGRFPVLVSSTIYGKRIVYSGPNTDDPDDVAAFERSEDLWHTTPAHVPLNVPNTGPWFGKWAQQRRYETIGTFNTFRWVPNGYAMVKIDPRGISQTPGTRGILHQESNDLFDAVEWAAEQPWSTGNVALAGNSYGANCQWEVVKQQPRGLKAFIPYATDIDNYREVSYIGGIPVLNYLSQWFGGVRAASPRWKDTGNLIEKYESHPFYDSYWDEQSTARDPRSITIPVFLAASQVALVHTRGSYEAFRCISCKDTYLQVVDGNYYGWPNTQVFDKLLLFADRHLKNIEHQSLERVGMQMRTGEGRWYWRTEEDWPVPGTKYVKFHLAADGSLQNFKTSGAGKEFSYSAETEPKEGPAGVSFVSDAFKEDIELAGHFSVTLNVSSTSHDADVVILLWAMDESGNIVRFCVDPRAQPLANGFLRASHRKMDIEKSLPWRPWHTHKEADYAPLVPGEAVELSVEICPATALIRRGWKLRLDITPSEEQPDVPGYEPRKLRSWGKEFHDGATNTVHVGGHYDSFISIPVVPQKYSEETPLLS</sequence>
<feature type="domain" description="Xaa-Pro dipeptidyl-peptidase C-terminal" evidence="2">
    <location>
        <begin position="458"/>
        <end position="703"/>
    </location>
</feature>
<comment type="caution">
    <text evidence="3">The sequence shown here is derived from an EMBL/GenBank/DDBJ whole genome shotgun (WGS) entry which is preliminary data.</text>
</comment>
<evidence type="ECO:0000259" key="2">
    <source>
        <dbReference type="SMART" id="SM00939"/>
    </source>
</evidence>
<gene>
    <name evidence="3" type="ORF">PENVUL_c040G05932</name>
</gene>
<dbReference type="AlphaFoldDB" id="A0A1V6RKX5"/>
<dbReference type="OrthoDB" id="416441at2759"/>
<dbReference type="GO" id="GO:0017000">
    <property type="term" value="P:antibiotic biosynthetic process"/>
    <property type="evidence" value="ECO:0007669"/>
    <property type="project" value="UniProtKB-ARBA"/>
</dbReference>
<evidence type="ECO:0000313" key="4">
    <source>
        <dbReference type="Proteomes" id="UP000191518"/>
    </source>
</evidence>
<reference evidence="4" key="1">
    <citation type="journal article" date="2017" name="Nat. Microbiol.">
        <title>Global analysis of biosynthetic gene clusters reveals vast potential of secondary metabolite production in Penicillium species.</title>
        <authorList>
            <person name="Nielsen J.C."/>
            <person name="Grijseels S."/>
            <person name="Prigent S."/>
            <person name="Ji B."/>
            <person name="Dainat J."/>
            <person name="Nielsen K.F."/>
            <person name="Frisvad J.C."/>
            <person name="Workman M."/>
            <person name="Nielsen J."/>
        </authorList>
    </citation>
    <scope>NUCLEOTIDE SEQUENCE [LARGE SCALE GENOMIC DNA]</scope>
    <source>
        <strain evidence="4">IBT 29486</strain>
    </source>
</reference>
<dbReference type="Gene3D" id="2.60.120.260">
    <property type="entry name" value="Galactose-binding domain-like"/>
    <property type="match status" value="1"/>
</dbReference>
<dbReference type="GO" id="GO:0008239">
    <property type="term" value="F:dipeptidyl-peptidase activity"/>
    <property type="evidence" value="ECO:0007669"/>
    <property type="project" value="InterPro"/>
</dbReference>
<dbReference type="InterPro" id="IPR029058">
    <property type="entry name" value="AB_hydrolase_fold"/>
</dbReference>
<dbReference type="STRING" id="29845.A0A1V6RKX5"/>
<dbReference type="InterPro" id="IPR005674">
    <property type="entry name" value="CocE/Ser_esterase"/>
</dbReference>
<accession>A0A1V6RKX5</accession>
<dbReference type="Gene3D" id="1.10.3020.20">
    <property type="match status" value="1"/>
</dbReference>
<dbReference type="InterPro" id="IPR008979">
    <property type="entry name" value="Galactose-bd-like_sf"/>
</dbReference>
<dbReference type="InterPro" id="IPR013736">
    <property type="entry name" value="Xaa-Pro_dipept_C"/>
</dbReference>